<dbReference type="Proteomes" id="UP001596043">
    <property type="component" value="Unassembled WGS sequence"/>
</dbReference>
<evidence type="ECO:0000313" key="2">
    <source>
        <dbReference type="Proteomes" id="UP001596043"/>
    </source>
</evidence>
<name>A0ABV9HSN3_9FLAO</name>
<evidence type="ECO:0000313" key="1">
    <source>
        <dbReference type="EMBL" id="MFC4632440.1"/>
    </source>
</evidence>
<gene>
    <name evidence="1" type="ORF">ACFO3O_00865</name>
</gene>
<accession>A0ABV9HSN3</accession>
<dbReference type="EMBL" id="JBHSFV010000001">
    <property type="protein sequence ID" value="MFC4632440.1"/>
    <property type="molecule type" value="Genomic_DNA"/>
</dbReference>
<reference evidence="2" key="1">
    <citation type="journal article" date="2019" name="Int. J. Syst. Evol. Microbiol.">
        <title>The Global Catalogue of Microorganisms (GCM) 10K type strain sequencing project: providing services to taxonomists for standard genome sequencing and annotation.</title>
        <authorList>
            <consortium name="The Broad Institute Genomics Platform"/>
            <consortium name="The Broad Institute Genome Sequencing Center for Infectious Disease"/>
            <person name="Wu L."/>
            <person name="Ma J."/>
        </authorList>
    </citation>
    <scope>NUCLEOTIDE SEQUENCE [LARGE SCALE GENOMIC DNA]</scope>
    <source>
        <strain evidence="2">YJ-61-S</strain>
    </source>
</reference>
<proteinExistence type="predicted"/>
<protein>
    <submittedName>
        <fullName evidence="1">Uncharacterized protein</fullName>
    </submittedName>
</protein>
<organism evidence="1 2">
    <name type="scientific">Dokdonia ponticola</name>
    <dbReference type="NCBI Taxonomy" id="2041041"/>
    <lineage>
        <taxon>Bacteria</taxon>
        <taxon>Pseudomonadati</taxon>
        <taxon>Bacteroidota</taxon>
        <taxon>Flavobacteriia</taxon>
        <taxon>Flavobacteriales</taxon>
        <taxon>Flavobacteriaceae</taxon>
        <taxon>Dokdonia</taxon>
    </lineage>
</organism>
<keyword evidence="2" id="KW-1185">Reference proteome</keyword>
<comment type="caution">
    <text evidence="1">The sequence shown here is derived from an EMBL/GenBank/DDBJ whole genome shotgun (WGS) entry which is preliminary data.</text>
</comment>
<sequence length="67" mass="7922">MKKIKELSIADLKSGKDYVEKLKLSRLDYLKNVSIDSKDDDTLLSLEKLDFELHNHLFSRLMKLRKN</sequence>
<dbReference type="RefSeq" id="WP_379976633.1">
    <property type="nucleotide sequence ID" value="NZ_JBHSFV010000001.1"/>
</dbReference>